<evidence type="ECO:0000256" key="1">
    <source>
        <dbReference type="SAM" id="MobiDB-lite"/>
    </source>
</evidence>
<accession>A0A1M2VXP3</accession>
<feature type="compositionally biased region" description="Basic and acidic residues" evidence="1">
    <location>
        <begin position="68"/>
        <end position="97"/>
    </location>
</feature>
<name>A0A1M2VXP3_TRAPU</name>
<proteinExistence type="predicted"/>
<reference evidence="2 3" key="1">
    <citation type="submission" date="2016-10" db="EMBL/GenBank/DDBJ databases">
        <title>Genome sequence of the basidiomycete white-rot fungus Trametes pubescens.</title>
        <authorList>
            <person name="Makela M.R."/>
            <person name="Granchi Z."/>
            <person name="Peng M."/>
            <person name="De Vries R.P."/>
            <person name="Grigoriev I."/>
            <person name="Riley R."/>
            <person name="Hilden K."/>
        </authorList>
    </citation>
    <scope>NUCLEOTIDE SEQUENCE [LARGE SCALE GENOMIC DNA]</scope>
    <source>
        <strain evidence="2 3">FBCC735</strain>
    </source>
</reference>
<organism evidence="2 3">
    <name type="scientific">Trametes pubescens</name>
    <name type="common">White-rot fungus</name>
    <dbReference type="NCBI Taxonomy" id="154538"/>
    <lineage>
        <taxon>Eukaryota</taxon>
        <taxon>Fungi</taxon>
        <taxon>Dikarya</taxon>
        <taxon>Basidiomycota</taxon>
        <taxon>Agaricomycotina</taxon>
        <taxon>Agaricomycetes</taxon>
        <taxon>Polyporales</taxon>
        <taxon>Polyporaceae</taxon>
        <taxon>Trametes</taxon>
    </lineage>
</organism>
<keyword evidence="3" id="KW-1185">Reference proteome</keyword>
<comment type="caution">
    <text evidence="2">The sequence shown here is derived from an EMBL/GenBank/DDBJ whole genome shotgun (WGS) entry which is preliminary data.</text>
</comment>
<protein>
    <submittedName>
        <fullName evidence="2">Uncharacterized protein</fullName>
    </submittedName>
</protein>
<sequence>MIDRQKKKYWLAAGESNRSGDDIWRCQEDGVPSICPWSASSGAPAGCAPEQTQSSEEQEAWRLGSGARHFEGRTQEQLERGRPDSRCEPARSVARND</sequence>
<feature type="compositionally biased region" description="Low complexity" evidence="1">
    <location>
        <begin position="40"/>
        <end position="49"/>
    </location>
</feature>
<dbReference type="Proteomes" id="UP000184267">
    <property type="component" value="Unassembled WGS sequence"/>
</dbReference>
<evidence type="ECO:0000313" key="3">
    <source>
        <dbReference type="Proteomes" id="UP000184267"/>
    </source>
</evidence>
<feature type="region of interest" description="Disordered" evidence="1">
    <location>
        <begin position="40"/>
        <end position="97"/>
    </location>
</feature>
<dbReference type="AlphaFoldDB" id="A0A1M2VXP3"/>
<gene>
    <name evidence="2" type="ORF">TRAPUB_11133</name>
</gene>
<dbReference type="EMBL" id="MNAD01000493">
    <property type="protein sequence ID" value="OJT12358.1"/>
    <property type="molecule type" value="Genomic_DNA"/>
</dbReference>
<evidence type="ECO:0000313" key="2">
    <source>
        <dbReference type="EMBL" id="OJT12358.1"/>
    </source>
</evidence>